<dbReference type="InterPro" id="IPR000157">
    <property type="entry name" value="TIR_dom"/>
</dbReference>
<evidence type="ECO:0000259" key="1">
    <source>
        <dbReference type="Pfam" id="PF13676"/>
    </source>
</evidence>
<evidence type="ECO:0000313" key="5">
    <source>
        <dbReference type="Proteomes" id="UP000283701"/>
    </source>
</evidence>
<dbReference type="RefSeq" id="WP_118092002.1">
    <property type="nucleotide sequence ID" value="NZ_QRHP01000001.1"/>
</dbReference>
<reference evidence="4 5" key="1">
    <citation type="submission" date="2018-08" db="EMBL/GenBank/DDBJ databases">
        <title>A genome reference for cultivated species of the human gut microbiota.</title>
        <authorList>
            <person name="Zou Y."/>
            <person name="Xue W."/>
            <person name="Luo G."/>
        </authorList>
    </citation>
    <scope>NUCLEOTIDE SEQUENCE [LARGE SCALE GENOMIC DNA]</scope>
    <source>
        <strain evidence="3 5">AM23-23AC</strain>
        <strain evidence="2 4">AM32-8LB</strain>
    </source>
</reference>
<comment type="caution">
    <text evidence="2">The sequence shown here is derived from an EMBL/GenBank/DDBJ whole genome shotgun (WGS) entry which is preliminary data.</text>
</comment>
<dbReference type="Proteomes" id="UP000266391">
    <property type="component" value="Unassembled WGS sequence"/>
</dbReference>
<dbReference type="Gene3D" id="3.40.50.10140">
    <property type="entry name" value="Toll/interleukin-1 receptor homology (TIR) domain"/>
    <property type="match status" value="1"/>
</dbReference>
<dbReference type="InterPro" id="IPR035897">
    <property type="entry name" value="Toll_tir_struct_dom_sf"/>
</dbReference>
<dbReference type="AlphaFoldDB" id="A0A396AIP5"/>
<evidence type="ECO:0000313" key="4">
    <source>
        <dbReference type="Proteomes" id="UP000266391"/>
    </source>
</evidence>
<proteinExistence type="predicted"/>
<name>A0A396AIP5_9FIRM</name>
<evidence type="ECO:0000313" key="2">
    <source>
        <dbReference type="EMBL" id="RHD05875.1"/>
    </source>
</evidence>
<dbReference type="EMBL" id="QSIQ01000002">
    <property type="protein sequence ID" value="RHD05875.1"/>
    <property type="molecule type" value="Genomic_DNA"/>
</dbReference>
<accession>A0A396AIP5</accession>
<dbReference type="SUPFAM" id="SSF52200">
    <property type="entry name" value="Toll/Interleukin receptor TIR domain"/>
    <property type="match status" value="1"/>
</dbReference>
<sequence>MMSTVYTIAVSYASEQRYYVEKFVNYFIEKNINIYYDRNEQAQMLGTLLHEKLQEIYTEDTYYRIIFLSKDYINKPITKMESEYILADNVYQKNKLYVFKFDEAMLPGLNRNFVYSTIEEYPDPEDYANLIYDAIKKKR</sequence>
<gene>
    <name evidence="3" type="ORF">DW654_00690</name>
    <name evidence="2" type="ORF">DW813_02805</name>
</gene>
<dbReference type="Pfam" id="PF13676">
    <property type="entry name" value="TIR_2"/>
    <property type="match status" value="1"/>
</dbReference>
<feature type="domain" description="TIR" evidence="1">
    <location>
        <begin position="8"/>
        <end position="119"/>
    </location>
</feature>
<dbReference type="Proteomes" id="UP000283701">
    <property type="component" value="Unassembled WGS sequence"/>
</dbReference>
<dbReference type="GO" id="GO:0007165">
    <property type="term" value="P:signal transduction"/>
    <property type="evidence" value="ECO:0007669"/>
    <property type="project" value="InterPro"/>
</dbReference>
<protein>
    <recommendedName>
        <fullName evidence="1">TIR domain-containing protein</fullName>
    </recommendedName>
</protein>
<dbReference type="EMBL" id="QRHP01000001">
    <property type="protein sequence ID" value="RHF87323.1"/>
    <property type="molecule type" value="Genomic_DNA"/>
</dbReference>
<evidence type="ECO:0000313" key="3">
    <source>
        <dbReference type="EMBL" id="RHF87323.1"/>
    </source>
</evidence>
<organism evidence="2 4">
    <name type="scientific">Roseburia inulinivorans</name>
    <dbReference type="NCBI Taxonomy" id="360807"/>
    <lineage>
        <taxon>Bacteria</taxon>
        <taxon>Bacillati</taxon>
        <taxon>Bacillota</taxon>
        <taxon>Clostridia</taxon>
        <taxon>Lachnospirales</taxon>
        <taxon>Lachnospiraceae</taxon>
        <taxon>Roseburia</taxon>
    </lineage>
</organism>